<dbReference type="AlphaFoldDB" id="A0A9N9YTZ7"/>
<proteinExistence type="predicted"/>
<name>A0A9N9YTZ7_9HYPO</name>
<dbReference type="GO" id="GO:0004674">
    <property type="term" value="F:protein serine/threonine kinase activity"/>
    <property type="evidence" value="ECO:0007669"/>
    <property type="project" value="TreeGrafter"/>
</dbReference>
<dbReference type="EMBL" id="CABFOC020000007">
    <property type="protein sequence ID" value="CAH0044921.1"/>
    <property type="molecule type" value="Genomic_DNA"/>
</dbReference>
<dbReference type="Pfam" id="PF00069">
    <property type="entry name" value="Pkinase"/>
    <property type="match status" value="1"/>
</dbReference>
<dbReference type="SUPFAM" id="SSF56112">
    <property type="entry name" value="Protein kinase-like (PK-like)"/>
    <property type="match status" value="1"/>
</dbReference>
<dbReference type="Proteomes" id="UP000775872">
    <property type="component" value="Unassembled WGS sequence"/>
</dbReference>
<dbReference type="OrthoDB" id="5131085at2759"/>
<protein>
    <recommendedName>
        <fullName evidence="1">Protein kinase domain-containing protein</fullName>
    </recommendedName>
</protein>
<gene>
    <name evidence="2" type="ORF">CSOL1703_00010661</name>
</gene>
<dbReference type="InterPro" id="IPR051681">
    <property type="entry name" value="Ser/Thr_Kinases-Pseudokinases"/>
</dbReference>
<evidence type="ECO:0000259" key="1">
    <source>
        <dbReference type="PROSITE" id="PS50011"/>
    </source>
</evidence>
<reference evidence="2 3" key="2">
    <citation type="submission" date="2021-10" db="EMBL/GenBank/DDBJ databases">
        <authorList>
            <person name="Piombo E."/>
        </authorList>
    </citation>
    <scope>NUCLEOTIDE SEQUENCE [LARGE SCALE GENOMIC DNA]</scope>
</reference>
<keyword evidence="3" id="KW-1185">Reference proteome</keyword>
<dbReference type="PANTHER" id="PTHR44329:SF214">
    <property type="entry name" value="PROTEIN KINASE DOMAIN-CONTAINING PROTEIN"/>
    <property type="match status" value="1"/>
</dbReference>
<evidence type="ECO:0000313" key="2">
    <source>
        <dbReference type="EMBL" id="CAH0044921.1"/>
    </source>
</evidence>
<reference evidence="3" key="1">
    <citation type="submission" date="2019-06" db="EMBL/GenBank/DDBJ databases">
        <authorList>
            <person name="Broberg M."/>
        </authorList>
    </citation>
    <scope>NUCLEOTIDE SEQUENCE [LARGE SCALE GENOMIC DNA]</scope>
</reference>
<evidence type="ECO:0000313" key="3">
    <source>
        <dbReference type="Proteomes" id="UP000775872"/>
    </source>
</evidence>
<sequence length="312" mass="34998">MSDLPPSRFISGLDMLGRGATAWAFKLDQDIAIKYVRKGRLKEFQAENEMYDLFEKHGSSPYIVHSFFRLPGLNFMQLMSSGLDQRIYSNQRRDAKNLRCLEVLRLEPTPKVEQWAMELSGALAWLDSLGLVQGDLRPHNILLDGNDHLKLADFDCVAKVGSRNPGNPPPWARLVPTDGFGMYGTTSEQFTFGSILYNLTHGCEPYEELDLDGNEVVDLLRLMKFPELSESTLDQVTLRCWHGDFESLADLACEMASLDGAKTASRAVSFDEDYIAQMRERCRKLLTGSLAGIDIAAVSSGEEERVSSHHRA</sequence>
<accession>A0A9N9YTZ7</accession>
<dbReference type="PANTHER" id="PTHR44329">
    <property type="entry name" value="SERINE/THREONINE-PROTEIN KINASE TNNI3K-RELATED"/>
    <property type="match status" value="1"/>
</dbReference>
<organism evidence="2 3">
    <name type="scientific">Clonostachys solani</name>
    <dbReference type="NCBI Taxonomy" id="160281"/>
    <lineage>
        <taxon>Eukaryota</taxon>
        <taxon>Fungi</taxon>
        <taxon>Dikarya</taxon>
        <taxon>Ascomycota</taxon>
        <taxon>Pezizomycotina</taxon>
        <taxon>Sordariomycetes</taxon>
        <taxon>Hypocreomycetidae</taxon>
        <taxon>Hypocreales</taxon>
        <taxon>Bionectriaceae</taxon>
        <taxon>Clonostachys</taxon>
    </lineage>
</organism>
<dbReference type="Gene3D" id="1.10.510.10">
    <property type="entry name" value="Transferase(Phosphotransferase) domain 1"/>
    <property type="match status" value="1"/>
</dbReference>
<comment type="caution">
    <text evidence="2">The sequence shown here is derived from an EMBL/GenBank/DDBJ whole genome shotgun (WGS) entry which is preliminary data.</text>
</comment>
<feature type="domain" description="Protein kinase" evidence="1">
    <location>
        <begin position="10"/>
        <end position="275"/>
    </location>
</feature>
<dbReference type="InterPro" id="IPR011009">
    <property type="entry name" value="Kinase-like_dom_sf"/>
</dbReference>
<dbReference type="PROSITE" id="PS50011">
    <property type="entry name" value="PROTEIN_KINASE_DOM"/>
    <property type="match status" value="1"/>
</dbReference>
<dbReference type="GO" id="GO:0005524">
    <property type="term" value="F:ATP binding"/>
    <property type="evidence" value="ECO:0007669"/>
    <property type="project" value="InterPro"/>
</dbReference>
<dbReference type="InterPro" id="IPR000719">
    <property type="entry name" value="Prot_kinase_dom"/>
</dbReference>